<evidence type="ECO:0000259" key="4">
    <source>
        <dbReference type="Pfam" id="PF02234"/>
    </source>
</evidence>
<dbReference type="InterPro" id="IPR044275">
    <property type="entry name" value="KRP"/>
</dbReference>
<gene>
    <name evidence="5" type="ORF">Sjap_017225</name>
</gene>
<evidence type="ECO:0000256" key="3">
    <source>
        <dbReference type="SAM" id="MobiDB-lite"/>
    </source>
</evidence>
<keyword evidence="2" id="KW-0649">Protein kinase inhibitor</keyword>
<protein>
    <recommendedName>
        <fullName evidence="4">Cyclin-dependent kinase inhibitor domain-containing protein</fullName>
    </recommendedName>
</protein>
<feature type="compositionally biased region" description="Low complexity" evidence="3">
    <location>
        <begin position="59"/>
        <end position="79"/>
    </location>
</feature>
<evidence type="ECO:0000313" key="5">
    <source>
        <dbReference type="EMBL" id="KAK9109165.1"/>
    </source>
</evidence>
<evidence type="ECO:0000256" key="1">
    <source>
        <dbReference type="ARBA" id="ARBA00010274"/>
    </source>
</evidence>
<dbReference type="GO" id="GO:0051726">
    <property type="term" value="P:regulation of cell cycle"/>
    <property type="evidence" value="ECO:0007669"/>
    <property type="project" value="InterPro"/>
</dbReference>
<feature type="region of interest" description="Disordered" evidence="3">
    <location>
        <begin position="230"/>
        <end position="282"/>
    </location>
</feature>
<sequence length="324" mass="35778">MRGRDEEERAEGDEEEDERAMKKKRGQRAMKKKMIRGRASEMRNLVRKCRGIGGVSVAKVSSSSAISTSNGSSSTAITSTDHDHDHDHDHIHVVGVMTRARRALAMAPARSGEIEKRRKIDHCNSTNSSELQFAPSYVQIRTRPRPLITAATENSPGGDDPSERNLERCNSTSGATNIDKVAVLSRCCSSNGSSCELAHEKSSRFGSSDLGSECFEFDNYSSAARVLGCTTDSTTPREKSAGTPKFSDLEAESDDLDQARRPSAARRSSSRRGSEEMAPSEAELDEFFTVAESAEKKRFTEKYNFDVVKDVPLKGRYEWVQLKP</sequence>
<dbReference type="Proteomes" id="UP001417504">
    <property type="component" value="Unassembled WGS sequence"/>
</dbReference>
<dbReference type="GO" id="GO:0004861">
    <property type="term" value="F:cyclin-dependent protein serine/threonine kinase inhibitor activity"/>
    <property type="evidence" value="ECO:0007669"/>
    <property type="project" value="InterPro"/>
</dbReference>
<proteinExistence type="inferred from homology"/>
<organism evidence="5 6">
    <name type="scientific">Stephania japonica</name>
    <dbReference type="NCBI Taxonomy" id="461633"/>
    <lineage>
        <taxon>Eukaryota</taxon>
        <taxon>Viridiplantae</taxon>
        <taxon>Streptophyta</taxon>
        <taxon>Embryophyta</taxon>
        <taxon>Tracheophyta</taxon>
        <taxon>Spermatophyta</taxon>
        <taxon>Magnoliopsida</taxon>
        <taxon>Ranunculales</taxon>
        <taxon>Menispermaceae</taxon>
        <taxon>Menispermoideae</taxon>
        <taxon>Cissampelideae</taxon>
        <taxon>Stephania</taxon>
    </lineage>
</organism>
<feature type="region of interest" description="Disordered" evidence="3">
    <location>
        <begin position="1"/>
        <end position="37"/>
    </location>
</feature>
<name>A0AAP0NK42_9MAGN</name>
<dbReference type="EMBL" id="JBBNAE010000007">
    <property type="protein sequence ID" value="KAK9109165.1"/>
    <property type="molecule type" value="Genomic_DNA"/>
</dbReference>
<evidence type="ECO:0000256" key="2">
    <source>
        <dbReference type="ARBA" id="ARBA00023013"/>
    </source>
</evidence>
<dbReference type="Gene3D" id="4.10.365.10">
    <property type="entry name" value="p27"/>
    <property type="match status" value="1"/>
</dbReference>
<dbReference type="InterPro" id="IPR003175">
    <property type="entry name" value="CDI_dom"/>
</dbReference>
<feature type="domain" description="Cyclin-dependent kinase inhibitor" evidence="4">
    <location>
        <begin position="279"/>
        <end position="322"/>
    </location>
</feature>
<dbReference type="GO" id="GO:0005634">
    <property type="term" value="C:nucleus"/>
    <property type="evidence" value="ECO:0007669"/>
    <property type="project" value="InterPro"/>
</dbReference>
<evidence type="ECO:0000313" key="6">
    <source>
        <dbReference type="Proteomes" id="UP001417504"/>
    </source>
</evidence>
<dbReference type="InterPro" id="IPR044898">
    <property type="entry name" value="CDI_dom_sf"/>
</dbReference>
<reference evidence="5 6" key="1">
    <citation type="submission" date="2024-01" db="EMBL/GenBank/DDBJ databases">
        <title>Genome assemblies of Stephania.</title>
        <authorList>
            <person name="Yang L."/>
        </authorList>
    </citation>
    <scope>NUCLEOTIDE SEQUENCE [LARGE SCALE GENOMIC DNA]</scope>
    <source>
        <strain evidence="5">QJT</strain>
        <tissue evidence="5">Leaf</tissue>
    </source>
</reference>
<keyword evidence="6" id="KW-1185">Reference proteome</keyword>
<comment type="caution">
    <text evidence="5">The sequence shown here is derived from an EMBL/GenBank/DDBJ whole genome shotgun (WGS) entry which is preliminary data.</text>
</comment>
<dbReference type="PANTHER" id="PTHR46776">
    <property type="entry name" value="CYCLIN-DEPENDENT KINASE INHIBITOR 4-RELATED"/>
    <property type="match status" value="1"/>
</dbReference>
<feature type="region of interest" description="Disordered" evidence="3">
    <location>
        <begin position="59"/>
        <end position="87"/>
    </location>
</feature>
<feature type="compositionally biased region" description="Acidic residues" evidence="3">
    <location>
        <begin position="8"/>
        <end position="18"/>
    </location>
</feature>
<dbReference type="AlphaFoldDB" id="A0AAP0NK42"/>
<feature type="region of interest" description="Disordered" evidence="3">
    <location>
        <begin position="148"/>
        <end position="171"/>
    </location>
</feature>
<accession>A0AAP0NK42</accession>
<comment type="similarity">
    <text evidence="1">Belongs to the CDI family. ICK/KRP subfamily.</text>
</comment>
<dbReference type="Pfam" id="PF02234">
    <property type="entry name" value="CDI"/>
    <property type="match status" value="1"/>
</dbReference>
<feature type="compositionally biased region" description="Basic residues" evidence="3">
    <location>
        <begin position="21"/>
        <end position="36"/>
    </location>
</feature>